<dbReference type="Proteomes" id="UP000306912">
    <property type="component" value="Unassembled WGS sequence"/>
</dbReference>
<dbReference type="CDD" id="cd05685">
    <property type="entry name" value="S1_Tex"/>
    <property type="match status" value="1"/>
</dbReference>
<dbReference type="InterPro" id="IPR050437">
    <property type="entry name" value="Ribos_protein_bS1-like"/>
</dbReference>
<keyword evidence="3" id="KW-1185">Reference proteome</keyword>
<dbReference type="InterPro" id="IPR012340">
    <property type="entry name" value="NA-bd_OB-fold"/>
</dbReference>
<dbReference type="InterPro" id="IPR023319">
    <property type="entry name" value="Tex-like_HTH_dom_sf"/>
</dbReference>
<dbReference type="SUPFAM" id="SSF47781">
    <property type="entry name" value="RuvA domain 2-like"/>
    <property type="match status" value="2"/>
</dbReference>
<dbReference type="SMART" id="SM00316">
    <property type="entry name" value="S1"/>
    <property type="match status" value="1"/>
</dbReference>
<organism evidence="2 3">
    <name type="scientific">Culicoidibacter larvae</name>
    <dbReference type="NCBI Taxonomy" id="2579976"/>
    <lineage>
        <taxon>Bacteria</taxon>
        <taxon>Bacillati</taxon>
        <taxon>Bacillota</taxon>
        <taxon>Culicoidibacteria</taxon>
        <taxon>Culicoidibacterales</taxon>
        <taxon>Culicoidibacteraceae</taxon>
        <taxon>Culicoidibacter</taxon>
    </lineage>
</organism>
<comment type="caution">
    <text evidence="2">The sequence shown here is derived from an EMBL/GenBank/DDBJ whole genome shotgun (WGS) entry which is preliminary data.</text>
</comment>
<dbReference type="InterPro" id="IPR006641">
    <property type="entry name" value="YqgF/RNaseH-like_dom"/>
</dbReference>
<dbReference type="InterPro" id="IPR055179">
    <property type="entry name" value="Tex-like_central_region"/>
</dbReference>
<evidence type="ECO:0000313" key="3">
    <source>
        <dbReference type="Proteomes" id="UP000306912"/>
    </source>
</evidence>
<dbReference type="GO" id="GO:0006139">
    <property type="term" value="P:nucleobase-containing compound metabolic process"/>
    <property type="evidence" value="ECO:0007669"/>
    <property type="project" value="InterPro"/>
</dbReference>
<protein>
    <submittedName>
        <fullName evidence="2">RNA-binding transcriptional accessory protein</fullName>
    </submittedName>
</protein>
<dbReference type="Pfam" id="PF16921">
    <property type="entry name" value="Tex_YqgF"/>
    <property type="match status" value="1"/>
</dbReference>
<dbReference type="OrthoDB" id="9804714at2"/>
<dbReference type="Pfam" id="PF09371">
    <property type="entry name" value="Tex_N"/>
    <property type="match status" value="1"/>
</dbReference>
<dbReference type="Gene3D" id="1.10.3500.10">
    <property type="entry name" value="Tex N-terminal region-like"/>
    <property type="match status" value="1"/>
</dbReference>
<dbReference type="InterPro" id="IPR041692">
    <property type="entry name" value="HHH_9"/>
</dbReference>
<dbReference type="SUPFAM" id="SSF50249">
    <property type="entry name" value="Nucleic acid-binding proteins"/>
    <property type="match status" value="1"/>
</dbReference>
<dbReference type="SUPFAM" id="SSF158832">
    <property type="entry name" value="Tex N-terminal region-like"/>
    <property type="match status" value="1"/>
</dbReference>
<dbReference type="GO" id="GO:0003729">
    <property type="term" value="F:mRNA binding"/>
    <property type="evidence" value="ECO:0007669"/>
    <property type="project" value="TreeGrafter"/>
</dbReference>
<dbReference type="FunFam" id="1.10.10.650:FF:000001">
    <property type="entry name" value="S1 RNA-binding domain 1"/>
    <property type="match status" value="1"/>
</dbReference>
<accession>A0A5R8QEG5</accession>
<evidence type="ECO:0000259" key="1">
    <source>
        <dbReference type="PROSITE" id="PS50126"/>
    </source>
</evidence>
<dbReference type="GO" id="GO:0003735">
    <property type="term" value="F:structural constituent of ribosome"/>
    <property type="evidence" value="ECO:0007669"/>
    <property type="project" value="TreeGrafter"/>
</dbReference>
<dbReference type="Pfam" id="PF22706">
    <property type="entry name" value="Tex_central_region"/>
    <property type="match status" value="1"/>
</dbReference>
<dbReference type="InterPro" id="IPR037027">
    <property type="entry name" value="YqgF/RNaseH-like_dom_sf"/>
</dbReference>
<dbReference type="FunCoup" id="A0A5R8QEG5">
    <property type="interactions" value="238"/>
</dbReference>
<gene>
    <name evidence="2" type="ORF">FEZ08_05635</name>
</gene>
<dbReference type="InterPro" id="IPR018974">
    <property type="entry name" value="Tex-like_N"/>
</dbReference>
<dbReference type="GO" id="GO:0005737">
    <property type="term" value="C:cytoplasm"/>
    <property type="evidence" value="ECO:0007669"/>
    <property type="project" value="UniProtKB-ARBA"/>
</dbReference>
<dbReference type="Gene3D" id="1.10.10.650">
    <property type="entry name" value="RuvA domain 2-like"/>
    <property type="match status" value="1"/>
</dbReference>
<evidence type="ECO:0000313" key="2">
    <source>
        <dbReference type="EMBL" id="TLG74187.1"/>
    </source>
</evidence>
<dbReference type="InterPro" id="IPR032639">
    <property type="entry name" value="Tex_YqgF"/>
</dbReference>
<dbReference type="Pfam" id="PF00575">
    <property type="entry name" value="S1"/>
    <property type="match status" value="1"/>
</dbReference>
<dbReference type="SMART" id="SM00732">
    <property type="entry name" value="YqgFc"/>
    <property type="match status" value="1"/>
</dbReference>
<dbReference type="FunFam" id="3.30.420.140:FF:000001">
    <property type="entry name" value="RNA-binding transcriptional accessory protein"/>
    <property type="match status" value="1"/>
</dbReference>
<dbReference type="AlphaFoldDB" id="A0A5R8QEG5"/>
<feature type="domain" description="S1 motif" evidence="1">
    <location>
        <begin position="642"/>
        <end position="711"/>
    </location>
</feature>
<proteinExistence type="predicted"/>
<dbReference type="Gene3D" id="3.30.420.140">
    <property type="entry name" value="YqgF/RNase H-like domain"/>
    <property type="match status" value="1"/>
</dbReference>
<dbReference type="InterPro" id="IPR044146">
    <property type="entry name" value="S1_Tex"/>
</dbReference>
<sequence>MESIALIAKELHLKQSQIEHVLSLLGDGNTVPFIARYRKEATGGLDEEQIREIAKIHEYREQLNKRKADVIRLIDEKGMLTDELRAQIEKCERLVDVEDLYLPYKEKRKTKATEAIAMGLQPLAEWLLAQPKTDISAEASKYVGDNVVDVEAALQGARYIIAETISDTAAFRQFIRNYTFKHGVLHTKLKKGGNEKDEKMVYQQYYDYQEPIRSAANHRILAINRAENENIIRVSLVVDTIRIFDYLEEKLEVNRSLAKEQLTQSIQDSYKRLLAPSIERELRNEATAIAHEEAIQLFGANLRQLLLQPPLRNQIVLALDPAFRTGCKLAVIDATGKLLEKTVIYPHQPKNDKVGSAKKIAELVKKHGCTIIAIGNGTASRESEEFIAATISEYNLNIPFIIVSEAGASVYSASKLAISEFPDLAVEERSAISIGRRIQDPLAELVKIEPQAIGVGQYQHDVAGNRLTQELGDVVETAVNQVGVNVNTASVSLLQYVSGLSKTIAQNIVTARETDGAFASRKQLAKIPRFGAKTYVQAIGFLRISDAKNPFDATAIHPESYKKAEELLKLLNLPVASIGTAEMKEKVDSLERPQLCEQLAIDKYTLDDILDAFCMPNRDIRDTFAQPLLRKDVLGLEDLFVGMELEGTVRNIVDFGAFVDIGLKNDGLVHISKMAKQFIKHPLDVVAVGDIVKVYVENIDQARGKVGLSMLDPE</sequence>
<dbReference type="Pfam" id="PF17674">
    <property type="entry name" value="HHH_9"/>
    <property type="match status" value="1"/>
</dbReference>
<dbReference type="Pfam" id="PF12836">
    <property type="entry name" value="HHH_3"/>
    <property type="match status" value="1"/>
</dbReference>
<dbReference type="SUPFAM" id="SSF53098">
    <property type="entry name" value="Ribonuclease H-like"/>
    <property type="match status" value="1"/>
</dbReference>
<dbReference type="RefSeq" id="WP_138190739.1">
    <property type="nucleotide sequence ID" value="NZ_VBWP01000004.1"/>
</dbReference>
<dbReference type="InterPro" id="IPR023323">
    <property type="entry name" value="Tex-like_dom_sf"/>
</dbReference>
<dbReference type="Gene3D" id="1.10.150.310">
    <property type="entry name" value="Tex RuvX-like domain-like"/>
    <property type="match status" value="1"/>
</dbReference>
<reference evidence="2 3" key="1">
    <citation type="submission" date="2019-05" db="EMBL/GenBank/DDBJ databases">
        <title>Culicoidintestinum kansasii gen. nov., sp. nov. from the gastrointestinal tract of the biting midge, Culicoides sonorensis.</title>
        <authorList>
            <person name="Neupane S."/>
            <person name="Ghosh A."/>
            <person name="Gunther S."/>
            <person name="Martin K."/>
            <person name="Zurek L."/>
        </authorList>
    </citation>
    <scope>NUCLEOTIDE SEQUENCE [LARGE SCALE GENOMIC DNA]</scope>
    <source>
        <strain evidence="2 3">CS-1</strain>
    </source>
</reference>
<dbReference type="PROSITE" id="PS50126">
    <property type="entry name" value="S1"/>
    <property type="match status" value="1"/>
</dbReference>
<dbReference type="FunFam" id="2.40.50.140:FF:000051">
    <property type="entry name" value="RNA-binding transcriptional accessory protein"/>
    <property type="match status" value="1"/>
</dbReference>
<dbReference type="Gene3D" id="2.40.50.140">
    <property type="entry name" value="Nucleic acid-binding proteins"/>
    <property type="match status" value="1"/>
</dbReference>
<dbReference type="InParanoid" id="A0A5R8QEG5"/>
<dbReference type="InterPro" id="IPR010994">
    <property type="entry name" value="RuvA_2-like"/>
</dbReference>
<dbReference type="PANTHER" id="PTHR10724">
    <property type="entry name" value="30S RIBOSOMAL PROTEIN S1"/>
    <property type="match status" value="1"/>
</dbReference>
<dbReference type="PANTHER" id="PTHR10724:SF10">
    <property type="entry name" value="S1 RNA-BINDING DOMAIN-CONTAINING PROTEIN 1"/>
    <property type="match status" value="1"/>
</dbReference>
<dbReference type="InterPro" id="IPR012337">
    <property type="entry name" value="RNaseH-like_sf"/>
</dbReference>
<dbReference type="GO" id="GO:0006412">
    <property type="term" value="P:translation"/>
    <property type="evidence" value="ECO:0007669"/>
    <property type="project" value="TreeGrafter"/>
</dbReference>
<dbReference type="InterPro" id="IPR003029">
    <property type="entry name" value="S1_domain"/>
</dbReference>
<dbReference type="EMBL" id="VBWP01000004">
    <property type="protein sequence ID" value="TLG74187.1"/>
    <property type="molecule type" value="Genomic_DNA"/>
</dbReference>
<name>A0A5R8QEG5_9FIRM</name>
<dbReference type="FunFam" id="1.10.150.310:FF:000002">
    <property type="entry name" value="Putative transcription modulator/accessory protein"/>
    <property type="match status" value="1"/>
</dbReference>